<comment type="caution">
    <text evidence="3">The sequence shown here is derived from an EMBL/GenBank/DDBJ whole genome shotgun (WGS) entry which is preliminary data.</text>
</comment>
<name>A0A9W6N8P6_9HYPH</name>
<proteinExistence type="predicted"/>
<dbReference type="Proteomes" id="UP001143309">
    <property type="component" value="Unassembled WGS sequence"/>
</dbReference>
<feature type="signal peptide" evidence="2">
    <location>
        <begin position="1"/>
        <end position="19"/>
    </location>
</feature>
<evidence type="ECO:0000256" key="2">
    <source>
        <dbReference type="SAM" id="SignalP"/>
    </source>
</evidence>
<dbReference type="AlphaFoldDB" id="A0A9W6N8P6"/>
<reference evidence="3" key="1">
    <citation type="journal article" date="2014" name="Int. J. Syst. Evol. Microbiol.">
        <title>Complete genome sequence of Corynebacterium casei LMG S-19264T (=DSM 44701T), isolated from a smear-ripened cheese.</title>
        <authorList>
            <consortium name="US DOE Joint Genome Institute (JGI-PGF)"/>
            <person name="Walter F."/>
            <person name="Albersmeier A."/>
            <person name="Kalinowski J."/>
            <person name="Ruckert C."/>
        </authorList>
    </citation>
    <scope>NUCLEOTIDE SEQUENCE</scope>
    <source>
        <strain evidence="3">VKM B-2748</strain>
    </source>
</reference>
<accession>A0A9W6N8P6</accession>
<dbReference type="EMBL" id="BSFL01000004">
    <property type="protein sequence ID" value="GLK81596.1"/>
    <property type="molecule type" value="Genomic_DNA"/>
</dbReference>
<evidence type="ECO:0000256" key="1">
    <source>
        <dbReference type="SAM" id="MobiDB-lite"/>
    </source>
</evidence>
<evidence type="ECO:0000313" key="3">
    <source>
        <dbReference type="EMBL" id="GLK81596.1"/>
    </source>
</evidence>
<protein>
    <submittedName>
        <fullName evidence="3">Uncharacterized protein</fullName>
    </submittedName>
</protein>
<feature type="region of interest" description="Disordered" evidence="1">
    <location>
        <begin position="143"/>
        <end position="164"/>
    </location>
</feature>
<reference evidence="3" key="2">
    <citation type="submission" date="2023-01" db="EMBL/GenBank/DDBJ databases">
        <authorList>
            <person name="Sun Q."/>
            <person name="Evtushenko L."/>
        </authorList>
    </citation>
    <scope>NUCLEOTIDE SEQUENCE</scope>
    <source>
        <strain evidence="3">VKM B-2748</strain>
    </source>
</reference>
<keyword evidence="2" id="KW-0732">Signal</keyword>
<evidence type="ECO:0000313" key="4">
    <source>
        <dbReference type="Proteomes" id="UP001143309"/>
    </source>
</evidence>
<sequence>MRHALPLAAALLAVGPALAGDAEPCSGFAWDVRADIAAVAAAEMTPSGSEIRPAPATAVRLLLVDAGKAGFALPPEQAQSPAAPAGTLRFVARAGVWRVTTTERLWFDVVQDGRSAKPLGFSGDPTCEGARKSVRFELKDGPATLQVSGSPSRTVGVAVTAERP</sequence>
<gene>
    <name evidence="3" type="ORF">GCM10008174_33370</name>
</gene>
<keyword evidence="4" id="KW-1185">Reference proteome</keyword>
<organism evidence="3 4">
    <name type="scientific">Methylopila turkensis</name>
    <dbReference type="NCBI Taxonomy" id="1437816"/>
    <lineage>
        <taxon>Bacteria</taxon>
        <taxon>Pseudomonadati</taxon>
        <taxon>Pseudomonadota</taxon>
        <taxon>Alphaproteobacteria</taxon>
        <taxon>Hyphomicrobiales</taxon>
        <taxon>Methylopilaceae</taxon>
        <taxon>Methylopila</taxon>
    </lineage>
</organism>
<feature type="chain" id="PRO_5040882154" evidence="2">
    <location>
        <begin position="20"/>
        <end position="164"/>
    </location>
</feature>